<dbReference type="EC" id="3.4.21.26" evidence="2"/>
<organism evidence="8 9">
    <name type="scientific">Deinococcus antarcticus</name>
    <dbReference type="NCBI Taxonomy" id="1298767"/>
    <lineage>
        <taxon>Bacteria</taxon>
        <taxon>Thermotogati</taxon>
        <taxon>Deinococcota</taxon>
        <taxon>Deinococci</taxon>
        <taxon>Deinococcales</taxon>
        <taxon>Deinococcaceae</taxon>
        <taxon>Deinococcus</taxon>
    </lineage>
</organism>
<dbReference type="InterPro" id="IPR051167">
    <property type="entry name" value="Prolyl_oligopep/macrocyclase"/>
</dbReference>
<keyword evidence="3" id="KW-0645">Protease</keyword>
<proteinExistence type="predicted"/>
<evidence type="ECO:0000259" key="7">
    <source>
        <dbReference type="Pfam" id="PF02897"/>
    </source>
</evidence>
<dbReference type="SUPFAM" id="SSF53474">
    <property type="entry name" value="alpha/beta-Hydrolases"/>
    <property type="match status" value="1"/>
</dbReference>
<evidence type="ECO:0000313" key="8">
    <source>
        <dbReference type="EMBL" id="MFC3861351.1"/>
    </source>
</evidence>
<dbReference type="InterPro" id="IPR002470">
    <property type="entry name" value="Peptidase_S9A"/>
</dbReference>
<evidence type="ECO:0000256" key="2">
    <source>
        <dbReference type="ARBA" id="ARBA00011897"/>
    </source>
</evidence>
<dbReference type="EMBL" id="JBHRZF010000137">
    <property type="protein sequence ID" value="MFC3861351.1"/>
    <property type="molecule type" value="Genomic_DNA"/>
</dbReference>
<keyword evidence="9" id="KW-1185">Reference proteome</keyword>
<evidence type="ECO:0000313" key="9">
    <source>
        <dbReference type="Proteomes" id="UP001595748"/>
    </source>
</evidence>
<evidence type="ECO:0000259" key="6">
    <source>
        <dbReference type="Pfam" id="PF00326"/>
    </source>
</evidence>
<reference evidence="9" key="1">
    <citation type="journal article" date="2019" name="Int. J. Syst. Evol. Microbiol.">
        <title>The Global Catalogue of Microorganisms (GCM) 10K type strain sequencing project: providing services to taxonomists for standard genome sequencing and annotation.</title>
        <authorList>
            <consortium name="The Broad Institute Genomics Platform"/>
            <consortium name="The Broad Institute Genome Sequencing Center for Infectious Disease"/>
            <person name="Wu L."/>
            <person name="Ma J."/>
        </authorList>
    </citation>
    <scope>NUCLEOTIDE SEQUENCE [LARGE SCALE GENOMIC DNA]</scope>
    <source>
        <strain evidence="9">CCTCC AB 2013263</strain>
    </source>
</reference>
<dbReference type="PANTHER" id="PTHR42881">
    <property type="entry name" value="PROLYL ENDOPEPTIDASE"/>
    <property type="match status" value="1"/>
</dbReference>
<dbReference type="Proteomes" id="UP001595748">
    <property type="component" value="Unassembled WGS sequence"/>
</dbReference>
<evidence type="ECO:0000256" key="1">
    <source>
        <dbReference type="ARBA" id="ARBA00001070"/>
    </source>
</evidence>
<feature type="domain" description="Peptidase S9 prolyl oligopeptidase catalytic" evidence="6">
    <location>
        <begin position="469"/>
        <end position="681"/>
    </location>
</feature>
<sequence length="682" mass="75986">MTNPSYPDTRRGDHVDVYRNEQGQEVQIHDPYRWLEDPDAPETRAWVEAQNRVSDGILNGLPARQAYVQRLTELWDYARPGMPWRKGKRYFRHFNPGLLNQPKLQVADSPRGPWTDLLDPNTLSADGTVALMGLGQSDDGSQLAYGTQSAGSDWVTWRVRDVQAGQDTADLIEWSKFGGATWLPDGSGFYYSAYDAPRGDTLTGTNRNQRLMLHRLGTPQGQDELILARPDEPDWGFHAHITEDDRYLLVSVWKGTARMNQVWVRELGSRGPFTELVNDFRASFNVLGNDGDTLYLITDEDAPLGKIITWNVRTGEQQTLIPEGADKIDFAALVKDGILLVTLKDASHRVTLYDRQGQKKRDIPLPALGSVLSLATHQDDAEVFLAFTSYLFPTTPYRLHLPDGDLEALEQPAINLDVNDFEVTQEFATSRDGTRVPHFIVSRRGLKRDGTNRTLLYGYGGFNISLTPTFSPSILGWLDRGGVYVAANLRGGGEYGKEWHAAGTLGRKQNVFDDFVAVAEHLIGTGVTSPAHLGIQGRSNGGLLVGAAMTQRPDLFAAAIPQVGVLDMLRYHEFTIGWAWASDYGRSDDPGMFEALHAYSPVHNLREGVTYPATLVTTGDHDDRVVPAHSYKFISELQRVQQGEKPTIIRIQVNTGHGAGKPTALLIEEWADVWSFLEKYLE</sequence>
<dbReference type="PRINTS" id="PR00862">
    <property type="entry name" value="PROLIGOPTASE"/>
</dbReference>
<dbReference type="Pfam" id="PF02897">
    <property type="entry name" value="Peptidase_S9_N"/>
    <property type="match status" value="1"/>
</dbReference>
<feature type="domain" description="Peptidase S9A N-terminal" evidence="7">
    <location>
        <begin position="7"/>
        <end position="411"/>
    </location>
</feature>
<comment type="catalytic activity">
    <reaction evidence="1">
        <text>Hydrolysis of Pro-|-Xaa &gt;&gt; Ala-|-Xaa in oligopeptides.</text>
        <dbReference type="EC" id="3.4.21.26"/>
    </reaction>
</comment>
<comment type="caution">
    <text evidence="8">The sequence shown here is derived from an EMBL/GenBank/DDBJ whole genome shotgun (WGS) entry which is preliminary data.</text>
</comment>
<evidence type="ECO:0000256" key="5">
    <source>
        <dbReference type="ARBA" id="ARBA00022825"/>
    </source>
</evidence>
<dbReference type="InterPro" id="IPR023302">
    <property type="entry name" value="Pept_S9A_N"/>
</dbReference>
<dbReference type="Gene3D" id="2.130.10.120">
    <property type="entry name" value="Prolyl oligopeptidase, N-terminal domain"/>
    <property type="match status" value="1"/>
</dbReference>
<dbReference type="InterPro" id="IPR029058">
    <property type="entry name" value="AB_hydrolase_fold"/>
</dbReference>
<accession>A0ABV8A7P7</accession>
<dbReference type="RefSeq" id="WP_380078157.1">
    <property type="nucleotide sequence ID" value="NZ_JBHRZF010000137.1"/>
</dbReference>
<gene>
    <name evidence="8" type="ORF">ACFOPQ_11325</name>
</gene>
<evidence type="ECO:0000256" key="4">
    <source>
        <dbReference type="ARBA" id="ARBA00022801"/>
    </source>
</evidence>
<dbReference type="SUPFAM" id="SSF50993">
    <property type="entry name" value="Peptidase/esterase 'gauge' domain"/>
    <property type="match status" value="1"/>
</dbReference>
<keyword evidence="5" id="KW-0720">Serine protease</keyword>
<protein>
    <recommendedName>
        <fullName evidence="2">prolyl oligopeptidase</fullName>
        <ecNumber evidence="2">3.4.21.26</ecNumber>
    </recommendedName>
</protein>
<dbReference type="PANTHER" id="PTHR42881:SF2">
    <property type="entry name" value="PROLYL ENDOPEPTIDASE"/>
    <property type="match status" value="1"/>
</dbReference>
<evidence type="ECO:0000256" key="3">
    <source>
        <dbReference type="ARBA" id="ARBA00022670"/>
    </source>
</evidence>
<dbReference type="InterPro" id="IPR001375">
    <property type="entry name" value="Peptidase_S9_cat"/>
</dbReference>
<dbReference type="Pfam" id="PF00326">
    <property type="entry name" value="Peptidase_S9"/>
    <property type="match status" value="1"/>
</dbReference>
<dbReference type="Gene3D" id="3.40.50.1820">
    <property type="entry name" value="alpha/beta hydrolase"/>
    <property type="match status" value="1"/>
</dbReference>
<keyword evidence="4" id="KW-0378">Hydrolase</keyword>
<name>A0ABV8A7P7_9DEIO</name>